<sequence length="98" mass="10791">MSSMLDDYIDEAKEFYSCLRDQDNVGRLLGVQVSTSLEKYLGLPMMVGKRKKNDLGENMVACTYPHFGVVDVFTENKGMCIGSYLCPGAQVPIDTGGK</sequence>
<reference evidence="1 2" key="1">
    <citation type="journal article" date="2021" name="Plant Biotechnol. J.">
        <title>Multi-omics assisted identification of the key and species-specific regulatory components of drought-tolerant mechanisms in Gossypium stocksii.</title>
        <authorList>
            <person name="Yu D."/>
            <person name="Ke L."/>
            <person name="Zhang D."/>
            <person name="Wu Y."/>
            <person name="Sun Y."/>
            <person name="Mei J."/>
            <person name="Sun J."/>
            <person name="Sun Y."/>
        </authorList>
    </citation>
    <scope>NUCLEOTIDE SEQUENCE [LARGE SCALE GENOMIC DNA]</scope>
    <source>
        <strain evidence="2">cv. E1</strain>
        <tissue evidence="1">Leaf</tissue>
    </source>
</reference>
<comment type="caution">
    <text evidence="1">The sequence shown here is derived from an EMBL/GenBank/DDBJ whole genome shotgun (WGS) entry which is preliminary data.</text>
</comment>
<organism evidence="1 2">
    <name type="scientific">Gossypium stocksii</name>
    <dbReference type="NCBI Taxonomy" id="47602"/>
    <lineage>
        <taxon>Eukaryota</taxon>
        <taxon>Viridiplantae</taxon>
        <taxon>Streptophyta</taxon>
        <taxon>Embryophyta</taxon>
        <taxon>Tracheophyta</taxon>
        <taxon>Spermatophyta</taxon>
        <taxon>Magnoliopsida</taxon>
        <taxon>eudicotyledons</taxon>
        <taxon>Gunneridae</taxon>
        <taxon>Pentapetalae</taxon>
        <taxon>rosids</taxon>
        <taxon>malvids</taxon>
        <taxon>Malvales</taxon>
        <taxon>Malvaceae</taxon>
        <taxon>Malvoideae</taxon>
        <taxon>Gossypium</taxon>
    </lineage>
</organism>
<protein>
    <submittedName>
        <fullName evidence="1">Uncharacterized protein</fullName>
    </submittedName>
</protein>
<dbReference type="AlphaFoldDB" id="A0A9D3WJ57"/>
<keyword evidence="2" id="KW-1185">Reference proteome</keyword>
<evidence type="ECO:0000313" key="1">
    <source>
        <dbReference type="EMBL" id="KAH1130812.1"/>
    </source>
</evidence>
<evidence type="ECO:0000313" key="2">
    <source>
        <dbReference type="Proteomes" id="UP000828251"/>
    </source>
</evidence>
<accession>A0A9D3WJ57</accession>
<gene>
    <name evidence="1" type="ORF">J1N35_002190</name>
</gene>
<dbReference type="Proteomes" id="UP000828251">
    <property type="component" value="Unassembled WGS sequence"/>
</dbReference>
<name>A0A9D3WJ57_9ROSI</name>
<dbReference type="OrthoDB" id="1000979at2759"/>
<dbReference type="EMBL" id="JAIQCV010000001">
    <property type="protein sequence ID" value="KAH1130812.1"/>
    <property type="molecule type" value="Genomic_DNA"/>
</dbReference>
<proteinExistence type="predicted"/>